<name>B4FYE8_MAIZE</name>
<sequence length="72" mass="8545">MPWHRQRVRCSCVRYTAQPDGKLIDDEDDEYSHVTDVNVKRLPAHQALCFFRRRVWFACVVSVLNFTLALTY</sequence>
<dbReference type="EMBL" id="BT042136">
    <property type="protein sequence ID" value="ACF87141.1"/>
    <property type="molecule type" value="mRNA"/>
</dbReference>
<evidence type="ECO:0000313" key="2">
    <source>
        <dbReference type="EMBL" id="ACF87141.1"/>
    </source>
</evidence>
<keyword evidence="1" id="KW-0472">Membrane</keyword>
<dbReference type="AlphaFoldDB" id="B4FYE8"/>
<accession>B4FYE8</accession>
<feature type="transmembrane region" description="Helical" evidence="1">
    <location>
        <begin position="55"/>
        <end position="71"/>
    </location>
</feature>
<keyword evidence="1" id="KW-1133">Transmembrane helix</keyword>
<organism evidence="2">
    <name type="scientific">Zea mays</name>
    <name type="common">Maize</name>
    <dbReference type="NCBI Taxonomy" id="4577"/>
    <lineage>
        <taxon>Eukaryota</taxon>
        <taxon>Viridiplantae</taxon>
        <taxon>Streptophyta</taxon>
        <taxon>Embryophyta</taxon>
        <taxon>Tracheophyta</taxon>
        <taxon>Spermatophyta</taxon>
        <taxon>Magnoliopsida</taxon>
        <taxon>Liliopsida</taxon>
        <taxon>Poales</taxon>
        <taxon>Poaceae</taxon>
        <taxon>PACMAD clade</taxon>
        <taxon>Panicoideae</taxon>
        <taxon>Andropogonodae</taxon>
        <taxon>Andropogoneae</taxon>
        <taxon>Tripsacinae</taxon>
        <taxon>Zea</taxon>
    </lineage>
</organism>
<evidence type="ECO:0000256" key="1">
    <source>
        <dbReference type="SAM" id="Phobius"/>
    </source>
</evidence>
<reference evidence="2" key="1">
    <citation type="journal article" date="2009" name="PLoS Genet.">
        <title>Sequencing, mapping, and analysis of 27,455 maize full-length cDNAs.</title>
        <authorList>
            <person name="Soderlund C."/>
            <person name="Descour A."/>
            <person name="Kudrna D."/>
            <person name="Bomhoff M."/>
            <person name="Boyd L."/>
            <person name="Currie J."/>
            <person name="Angelova A."/>
            <person name="Collura K."/>
            <person name="Wissotski M."/>
            <person name="Ashley E."/>
            <person name="Morrow D."/>
            <person name="Fernandes J."/>
            <person name="Walbot V."/>
            <person name="Yu Y."/>
        </authorList>
    </citation>
    <scope>NUCLEOTIDE SEQUENCE</scope>
    <source>
        <strain evidence="2">B73</strain>
    </source>
</reference>
<keyword evidence="1" id="KW-0812">Transmembrane</keyword>
<protein>
    <submittedName>
        <fullName evidence="2">Uncharacterized protein</fullName>
    </submittedName>
</protein>
<proteinExistence type="evidence at transcript level"/>